<proteinExistence type="predicted"/>
<dbReference type="AlphaFoldDB" id="A0AA39IC87"/>
<feature type="transmembrane region" description="Helical" evidence="2">
    <location>
        <begin position="155"/>
        <end position="174"/>
    </location>
</feature>
<keyword evidence="2" id="KW-0812">Transmembrane</keyword>
<evidence type="ECO:0000256" key="1">
    <source>
        <dbReference type="SAM" id="MobiDB-lite"/>
    </source>
</evidence>
<protein>
    <submittedName>
        <fullName evidence="3">Uncharacterized protein</fullName>
    </submittedName>
</protein>
<name>A0AA39IC87_9BILA</name>
<evidence type="ECO:0000313" key="3">
    <source>
        <dbReference type="EMBL" id="KAK0420569.1"/>
    </source>
</evidence>
<evidence type="ECO:0000256" key="2">
    <source>
        <dbReference type="SAM" id="Phobius"/>
    </source>
</evidence>
<sequence length="254" mass="29347">MNCLPQTLRYDKPGKAILAFVYSSRVRPGTGITRKRREINARPRKRHEVHGSDNQRASSVKNESQGSFIFKLQRRKESTTKKGKDEASVVITICTKLFIFLRRRPSDVDVETKKIVRALFVIVTFYVFGYGATMYLWVTSRILFTDVNLVQAVEFYISMFAGVNINVPCVIYYTQSIVYKTEIRRFLGLSPPTQVQVAVMSISAEDSPIRAKRYEYHVSMPFSSVRIKGTNPLIEGIRTLGRLSDLFQYFRRRY</sequence>
<feature type="transmembrane region" description="Helical" evidence="2">
    <location>
        <begin position="115"/>
        <end position="135"/>
    </location>
</feature>
<feature type="region of interest" description="Disordered" evidence="1">
    <location>
        <begin position="40"/>
        <end position="64"/>
    </location>
</feature>
<comment type="caution">
    <text evidence="3">The sequence shown here is derived from an EMBL/GenBank/DDBJ whole genome shotgun (WGS) entry which is preliminary data.</text>
</comment>
<accession>A0AA39IC87</accession>
<gene>
    <name evidence="3" type="ORF">QR680_014765</name>
</gene>
<organism evidence="3 4">
    <name type="scientific">Steinernema hermaphroditum</name>
    <dbReference type="NCBI Taxonomy" id="289476"/>
    <lineage>
        <taxon>Eukaryota</taxon>
        <taxon>Metazoa</taxon>
        <taxon>Ecdysozoa</taxon>
        <taxon>Nematoda</taxon>
        <taxon>Chromadorea</taxon>
        <taxon>Rhabditida</taxon>
        <taxon>Tylenchina</taxon>
        <taxon>Panagrolaimomorpha</taxon>
        <taxon>Strongyloidoidea</taxon>
        <taxon>Steinernematidae</taxon>
        <taxon>Steinernema</taxon>
    </lineage>
</organism>
<reference evidence="3" key="1">
    <citation type="submission" date="2023-06" db="EMBL/GenBank/DDBJ databases">
        <title>Genomic analysis of the entomopathogenic nematode Steinernema hermaphroditum.</title>
        <authorList>
            <person name="Schwarz E.M."/>
            <person name="Heppert J.K."/>
            <person name="Baniya A."/>
            <person name="Schwartz H.T."/>
            <person name="Tan C.-H."/>
            <person name="Antoshechkin I."/>
            <person name="Sternberg P.W."/>
            <person name="Goodrich-Blair H."/>
            <person name="Dillman A.R."/>
        </authorList>
    </citation>
    <scope>NUCLEOTIDE SEQUENCE</scope>
    <source>
        <strain evidence="3">PS9179</strain>
        <tissue evidence="3">Whole animal</tissue>
    </source>
</reference>
<keyword evidence="2" id="KW-0472">Membrane</keyword>
<keyword evidence="4" id="KW-1185">Reference proteome</keyword>
<feature type="compositionally biased region" description="Polar residues" evidence="1">
    <location>
        <begin position="52"/>
        <end position="64"/>
    </location>
</feature>
<keyword evidence="2" id="KW-1133">Transmembrane helix</keyword>
<dbReference type="EMBL" id="JAUCMV010000002">
    <property type="protein sequence ID" value="KAK0420569.1"/>
    <property type="molecule type" value="Genomic_DNA"/>
</dbReference>
<evidence type="ECO:0000313" key="4">
    <source>
        <dbReference type="Proteomes" id="UP001175271"/>
    </source>
</evidence>
<dbReference type="Proteomes" id="UP001175271">
    <property type="component" value="Unassembled WGS sequence"/>
</dbReference>